<evidence type="ECO:0000259" key="5">
    <source>
        <dbReference type="PROSITE" id="PS50931"/>
    </source>
</evidence>
<dbReference type="SUPFAM" id="SSF46785">
    <property type="entry name" value="Winged helix' DNA-binding domain"/>
    <property type="match status" value="1"/>
</dbReference>
<dbReference type="Gene3D" id="1.10.10.10">
    <property type="entry name" value="Winged helix-like DNA-binding domain superfamily/Winged helix DNA-binding domain"/>
    <property type="match status" value="1"/>
</dbReference>
<comment type="similarity">
    <text evidence="1">Belongs to the LysR transcriptional regulatory family.</text>
</comment>
<sequence length="289" mass="33066">MSNKMDLNLIQTFLVVAEYQSYTKAADHLGLTQPAVSASIKRLEQVVGKQLFVKQGRGIAPTSTAYQLMPQFRQAVSIVDNAISERTTFQVCCSETLLHSLNPIENVVFHESPPEKYLLFEQIRQQKMDLVIDTIITKDSSFVIETAYDEPAMVICRQSHPRIQSSLSKEAFYHENHCMFSGKWNNTSGFEQLAKVPIQERNVEIVTSSLAGMAMYVAQRDCLGVVSRSFAMKWSKALKLQVLDCPIEIERIPYKFVYHKRDEHNPTHQRLREQIKHQLESTYPAPIDL</sequence>
<evidence type="ECO:0000256" key="4">
    <source>
        <dbReference type="ARBA" id="ARBA00023163"/>
    </source>
</evidence>
<dbReference type="Pfam" id="PF00126">
    <property type="entry name" value="HTH_1"/>
    <property type="match status" value="1"/>
</dbReference>
<evidence type="ECO:0000313" key="7">
    <source>
        <dbReference type="Proteomes" id="UP000030451"/>
    </source>
</evidence>
<keyword evidence="3" id="KW-0238">DNA-binding</keyword>
<evidence type="ECO:0000256" key="3">
    <source>
        <dbReference type="ARBA" id="ARBA00023125"/>
    </source>
</evidence>
<dbReference type="PROSITE" id="PS50931">
    <property type="entry name" value="HTH_LYSR"/>
    <property type="match status" value="1"/>
</dbReference>
<dbReference type="OrthoDB" id="6621790at2"/>
<dbReference type="InterPro" id="IPR036390">
    <property type="entry name" value="WH_DNA-bd_sf"/>
</dbReference>
<keyword evidence="4" id="KW-0804">Transcription</keyword>
<dbReference type="InterPro" id="IPR000847">
    <property type="entry name" value="LysR_HTH_N"/>
</dbReference>
<dbReference type="Gene3D" id="3.40.190.10">
    <property type="entry name" value="Periplasmic binding protein-like II"/>
    <property type="match status" value="2"/>
</dbReference>
<keyword evidence="2" id="KW-0805">Transcription regulation</keyword>
<feature type="domain" description="HTH lysR-type" evidence="5">
    <location>
        <begin position="5"/>
        <end position="62"/>
    </location>
</feature>
<evidence type="ECO:0000256" key="1">
    <source>
        <dbReference type="ARBA" id="ARBA00009437"/>
    </source>
</evidence>
<dbReference type="SUPFAM" id="SSF53850">
    <property type="entry name" value="Periplasmic binding protein-like II"/>
    <property type="match status" value="1"/>
</dbReference>
<dbReference type="Proteomes" id="UP000030451">
    <property type="component" value="Unassembled WGS sequence"/>
</dbReference>
<organism evidence="6 7">
    <name type="scientific">Photobacterium sp. (strain ATCC 43367)</name>
    <dbReference type="NCBI Taxonomy" id="379097"/>
    <lineage>
        <taxon>Bacteria</taxon>
        <taxon>Pseudomonadati</taxon>
        <taxon>Pseudomonadota</taxon>
        <taxon>Gammaproteobacteria</taxon>
        <taxon>Vibrionales</taxon>
        <taxon>Vibrionaceae</taxon>
        <taxon>Vibrio</taxon>
        <taxon>Vibrio oreintalis group</taxon>
    </lineage>
</organism>
<dbReference type="InterPro" id="IPR050389">
    <property type="entry name" value="LysR-type_TF"/>
</dbReference>
<dbReference type="InterPro" id="IPR005119">
    <property type="entry name" value="LysR_subst-bd"/>
</dbReference>
<dbReference type="GO" id="GO:0003700">
    <property type="term" value="F:DNA-binding transcription factor activity"/>
    <property type="evidence" value="ECO:0007669"/>
    <property type="project" value="InterPro"/>
</dbReference>
<dbReference type="GO" id="GO:0003677">
    <property type="term" value="F:DNA binding"/>
    <property type="evidence" value="ECO:0007669"/>
    <property type="project" value="UniProtKB-KW"/>
</dbReference>
<accession>A0A0A5JQX2</accession>
<dbReference type="InterPro" id="IPR036388">
    <property type="entry name" value="WH-like_DNA-bd_sf"/>
</dbReference>
<protein>
    <submittedName>
        <fullName evidence="6">LysR family transcriptional regulator</fullName>
    </submittedName>
</protein>
<gene>
    <name evidence="6" type="ORF">NM06_05565</name>
</gene>
<comment type="caution">
    <text evidence="6">The sequence shown here is derived from an EMBL/GenBank/DDBJ whole genome shotgun (WGS) entry which is preliminary data.</text>
</comment>
<reference evidence="6 7" key="1">
    <citation type="submission" date="2014-10" db="EMBL/GenBank/DDBJ databases">
        <title>Genome sequencing of Vibrio sinaloensis T08.</title>
        <authorList>
            <person name="Chan K.-G."/>
            <person name="Mohamad N.I."/>
        </authorList>
    </citation>
    <scope>NUCLEOTIDE SEQUENCE [LARGE SCALE GENOMIC DNA]</scope>
    <source>
        <strain evidence="6 7">T08</strain>
    </source>
</reference>
<dbReference type="PANTHER" id="PTHR30118">
    <property type="entry name" value="HTH-TYPE TRANSCRIPTIONAL REGULATOR LEUO-RELATED"/>
    <property type="match status" value="1"/>
</dbReference>
<dbReference type="PANTHER" id="PTHR30118:SF6">
    <property type="entry name" value="HTH-TYPE TRANSCRIPTIONAL REGULATOR LEUO"/>
    <property type="match status" value="1"/>
</dbReference>
<evidence type="ECO:0000256" key="2">
    <source>
        <dbReference type="ARBA" id="ARBA00023015"/>
    </source>
</evidence>
<dbReference type="EMBL" id="JRWP01000004">
    <property type="protein sequence ID" value="KGY10373.1"/>
    <property type="molecule type" value="Genomic_DNA"/>
</dbReference>
<proteinExistence type="inferred from homology"/>
<dbReference type="PRINTS" id="PR00039">
    <property type="entry name" value="HTHLYSR"/>
</dbReference>
<evidence type="ECO:0000313" key="6">
    <source>
        <dbReference type="EMBL" id="KGY10373.1"/>
    </source>
</evidence>
<name>A0A0A5JQX2_PHOS4</name>
<dbReference type="Pfam" id="PF03466">
    <property type="entry name" value="LysR_substrate"/>
    <property type="match status" value="1"/>
</dbReference>
<dbReference type="RefSeq" id="WP_038188797.1">
    <property type="nucleotide sequence ID" value="NZ_JRWP01000004.1"/>
</dbReference>
<dbReference type="AlphaFoldDB" id="A0A0A5JQX2"/>